<keyword evidence="1" id="KW-0732">Signal</keyword>
<evidence type="ECO:0000313" key="2">
    <source>
        <dbReference type="EMBL" id="KAJ4456548.1"/>
    </source>
</evidence>
<evidence type="ECO:0008006" key="4">
    <source>
        <dbReference type="Google" id="ProtNLM"/>
    </source>
</evidence>
<name>A0ABQ8UCN4_9EUKA</name>
<evidence type="ECO:0000256" key="1">
    <source>
        <dbReference type="SAM" id="SignalP"/>
    </source>
</evidence>
<comment type="caution">
    <text evidence="2">The sequence shown here is derived from an EMBL/GenBank/DDBJ whole genome shotgun (WGS) entry which is preliminary data.</text>
</comment>
<protein>
    <recommendedName>
        <fullName evidence="4">Dolichol kinase</fullName>
    </recommendedName>
</protein>
<organism evidence="2 3">
    <name type="scientific">Paratrimastix pyriformis</name>
    <dbReference type="NCBI Taxonomy" id="342808"/>
    <lineage>
        <taxon>Eukaryota</taxon>
        <taxon>Metamonada</taxon>
        <taxon>Preaxostyla</taxon>
        <taxon>Paratrimastigidae</taxon>
        <taxon>Paratrimastix</taxon>
    </lineage>
</organism>
<proteinExistence type="predicted"/>
<dbReference type="Proteomes" id="UP001141327">
    <property type="component" value="Unassembled WGS sequence"/>
</dbReference>
<evidence type="ECO:0000313" key="3">
    <source>
        <dbReference type="Proteomes" id="UP001141327"/>
    </source>
</evidence>
<sequence>MQGAPVGPLMSLMLTSCFLSVWLCVQEHLAVYMGPMGTENLRAHLLPQLLTLVTPLPFQPHYTSASQQHFRAPPGTSDLVTAALSALCMLAVHFITAARPDKIELGAVMAHGALGAAETNDGWDVVSALVGVCLTSGALAA</sequence>
<accession>A0ABQ8UCN4</accession>
<keyword evidence="3" id="KW-1185">Reference proteome</keyword>
<feature type="chain" id="PRO_5045481833" description="Dolichol kinase" evidence="1">
    <location>
        <begin position="25"/>
        <end position="141"/>
    </location>
</feature>
<gene>
    <name evidence="2" type="ORF">PAPYR_8192</name>
</gene>
<dbReference type="EMBL" id="JAPMOS010000067">
    <property type="protein sequence ID" value="KAJ4456548.1"/>
    <property type="molecule type" value="Genomic_DNA"/>
</dbReference>
<feature type="signal peptide" evidence="1">
    <location>
        <begin position="1"/>
        <end position="24"/>
    </location>
</feature>
<reference evidence="2" key="1">
    <citation type="journal article" date="2022" name="bioRxiv">
        <title>Genomics of Preaxostyla Flagellates Illuminates Evolutionary Transitions and the Path Towards Mitochondrial Loss.</title>
        <authorList>
            <person name="Novak L.V.F."/>
            <person name="Treitli S.C."/>
            <person name="Pyrih J."/>
            <person name="Halakuc P."/>
            <person name="Pipaliya S.V."/>
            <person name="Vacek V."/>
            <person name="Brzon O."/>
            <person name="Soukal P."/>
            <person name="Eme L."/>
            <person name="Dacks J.B."/>
            <person name="Karnkowska A."/>
            <person name="Elias M."/>
            <person name="Hampl V."/>
        </authorList>
    </citation>
    <scope>NUCLEOTIDE SEQUENCE</scope>
    <source>
        <strain evidence="2">RCP-MX</strain>
    </source>
</reference>